<reference evidence="3 4" key="1">
    <citation type="submission" date="2018-06" db="EMBL/GenBank/DDBJ databases">
        <title>Complete Genomes of Monosporascus.</title>
        <authorList>
            <person name="Robinson A.J."/>
            <person name="Natvig D.O."/>
        </authorList>
    </citation>
    <scope>NUCLEOTIDE SEQUENCE [LARGE SCALE GENOMIC DNA]</scope>
    <source>
        <strain evidence="3 4">CBS 110550</strain>
    </source>
</reference>
<dbReference type="AlphaFoldDB" id="A0A4Q4SWX8"/>
<organism evidence="3 4">
    <name type="scientific">Monosporascus ibericus</name>
    <dbReference type="NCBI Taxonomy" id="155417"/>
    <lineage>
        <taxon>Eukaryota</taxon>
        <taxon>Fungi</taxon>
        <taxon>Dikarya</taxon>
        <taxon>Ascomycota</taxon>
        <taxon>Pezizomycotina</taxon>
        <taxon>Sordariomycetes</taxon>
        <taxon>Xylariomycetidae</taxon>
        <taxon>Xylariales</taxon>
        <taxon>Xylariales incertae sedis</taxon>
        <taxon>Monosporascus</taxon>
    </lineage>
</organism>
<gene>
    <name evidence="3" type="ORF">DL764_009866</name>
</gene>
<evidence type="ECO:0000313" key="4">
    <source>
        <dbReference type="Proteomes" id="UP000293360"/>
    </source>
</evidence>
<protein>
    <submittedName>
        <fullName evidence="3">Uncharacterized protein</fullName>
    </submittedName>
</protein>
<feature type="region of interest" description="Disordered" evidence="1">
    <location>
        <begin position="1"/>
        <end position="47"/>
    </location>
</feature>
<keyword evidence="4" id="KW-1185">Reference proteome</keyword>
<accession>A0A4Q4SWX8</accession>
<comment type="caution">
    <text evidence="3">The sequence shown here is derived from an EMBL/GenBank/DDBJ whole genome shotgun (WGS) entry which is preliminary data.</text>
</comment>
<sequence length="80" mass="8452">MTNDNSSRSGYDATGISTTPSTPKNGSRSGYDTSGTPQTPPSSQRPIMLSVSNTEGFFCGVGVTLFVIITLAMWVEKSKT</sequence>
<keyword evidence="2" id="KW-0472">Membrane</keyword>
<dbReference type="OrthoDB" id="4654416at2759"/>
<dbReference type="EMBL" id="QJNU01001035">
    <property type="protein sequence ID" value="RYO80682.1"/>
    <property type="molecule type" value="Genomic_DNA"/>
</dbReference>
<keyword evidence="2" id="KW-1133">Transmembrane helix</keyword>
<evidence type="ECO:0000313" key="3">
    <source>
        <dbReference type="EMBL" id="RYO80682.1"/>
    </source>
</evidence>
<feature type="transmembrane region" description="Helical" evidence="2">
    <location>
        <begin position="55"/>
        <end position="75"/>
    </location>
</feature>
<keyword evidence="2" id="KW-0812">Transmembrane</keyword>
<name>A0A4Q4SWX8_9PEZI</name>
<proteinExistence type="predicted"/>
<evidence type="ECO:0000256" key="2">
    <source>
        <dbReference type="SAM" id="Phobius"/>
    </source>
</evidence>
<evidence type="ECO:0000256" key="1">
    <source>
        <dbReference type="SAM" id="MobiDB-lite"/>
    </source>
</evidence>
<dbReference type="Proteomes" id="UP000293360">
    <property type="component" value="Unassembled WGS sequence"/>
</dbReference>